<dbReference type="RefSeq" id="WP_153086590.1">
    <property type="nucleotide sequence ID" value="NZ_VZAM01000049.1"/>
</dbReference>
<gene>
    <name evidence="1" type="ORF">F7D90_11505</name>
</gene>
<dbReference type="AlphaFoldDB" id="A0AAW9TIZ2"/>
<accession>A0AAW9TIZ2</accession>
<organism evidence="1 2">
    <name type="scientific">Segatella copri</name>
    <dbReference type="NCBI Taxonomy" id="165179"/>
    <lineage>
        <taxon>Bacteria</taxon>
        <taxon>Pseudomonadati</taxon>
        <taxon>Bacteroidota</taxon>
        <taxon>Bacteroidia</taxon>
        <taxon>Bacteroidales</taxon>
        <taxon>Prevotellaceae</taxon>
        <taxon>Segatella</taxon>
    </lineage>
</organism>
<evidence type="ECO:0000313" key="2">
    <source>
        <dbReference type="Proteomes" id="UP000420707"/>
    </source>
</evidence>
<name>A0AAW9TIZ2_9BACT</name>
<comment type="caution">
    <text evidence="1">The sequence shown here is derived from an EMBL/GenBank/DDBJ whole genome shotgun (WGS) entry which is preliminary data.</text>
</comment>
<dbReference type="Proteomes" id="UP000420707">
    <property type="component" value="Unassembled WGS sequence"/>
</dbReference>
<protein>
    <submittedName>
        <fullName evidence="1">Uncharacterized protein</fullName>
    </submittedName>
</protein>
<proteinExistence type="predicted"/>
<reference evidence="2" key="1">
    <citation type="submission" date="2019-09" db="EMBL/GenBank/DDBJ databases">
        <title>Distinct polysaccharide growth profiles of human intestinal Prevotella copri isolates.</title>
        <authorList>
            <person name="Fehlner-Peach H."/>
            <person name="Magnabosco C."/>
            <person name="Raghavan V."/>
            <person name="Scher J.U."/>
            <person name="Tett A."/>
            <person name="Cox L.M."/>
            <person name="Gottsegen C."/>
            <person name="Watters A."/>
            <person name="Wiltshire- Gordon J.D."/>
            <person name="Segata N."/>
            <person name="Bonneau R."/>
            <person name="Littman D.R."/>
        </authorList>
    </citation>
    <scope>NUCLEOTIDE SEQUENCE [LARGE SCALE GENOMIC DNA]</scope>
    <source>
        <strain evidence="2">iAP146</strain>
    </source>
</reference>
<sequence>MFFNTCIPMVSPRMRNYQVSSCFLSVKGGKLDWLRIATQLKNCGNPQLIMSATDDIAHHQGVIDRVIWGNAMPASIKTLGNGANCYFFKPVSLDNELGWVITGLRRYKKQLHEFVQIRDAVERHILLGNYTEAHAILDESLKKVGYTVWYYEMKLLIYGYQDNLQAVLTTLSNVNKEKKSDKVGIVSELLNYLANRSLKNSSAIEYDINLVSRYKRNRNDFQNDRYNYFLFRLNYYQHYDIDDLSVTLIMESLNSAIDRYNLLLYVLRSYLIKEPEHMASVLHFARKLYRLSGDSLLYPFLAINDVQKMPEDYYSEEFIRILDYYYTGKYEETITACRNFLLKDPSNFDVVKLYSRALLFLHRGFRNIDGNKDCILNEIAFNVYRVMTEKDNDQYKDTLYKLNKHIYGFQIAAGLDYFIREERNTSRCETLRQLSMTCFDPYFNGIFQDDDIRQEYIEAALQRMPHSKALNYQHQRILKEVIEDTSIVSYIRDVDNAKILFENGMYEEALEKWKVILDDNHDITPTAQTAVEYIFRSYMKLGVEYRQQAVRFYIDKYIDNKAFVSKIDTHQFLADIKKQRYEGIRNNIDFLLFIFLNAEKYPQKQFVLERYCKYEGVNYPSELIELMTGKSPAKVELFFYILLTDDILYHHYKLKSTMDVLEEKLKIVSFLRMKSPDDKRYSAIYTELMHELIAYRGMKKLDDSKIYVNEEAVFKYELQGISDLYDRFKKQAALANQDRVYYLVGGLDYSSTEKNAEMINNVATYSDNVIAEAATQLFDVIRRAFLKSRFGLGTYLSTRIRHGVFEGELRSGLARLNLVYSTEGTTYIPSHVWQREFNLDAKSNDILNKSIIEFSKKIDHLISEFKDTVIQIHVDENDNMMGDFNYEVSTDDICTRFLQIESTASGVEDFCRQVMVYLWEITEQRLEKIRGKVKNELAPGMFALLIDLESSIQSLSTVPELYKQLNSTINKAREELTAKLAKVEKWFYRQATKYDDFLLDNHMQMALESAVKYIPELNETGNELSLDIKLHIRSEYSASMFDLFTIFFSNMLKYCKKEQRFSFGISPTVKDGHILHLQLVNDLPDGTDEDRLNQIFYERLQDQCRLQKEKGSGLVKAMNILQFEFGDQNNYFTIVAKDGKCHTDIYFNLNEMLVDTSQLNHLPSSIAYE</sequence>
<evidence type="ECO:0000313" key="1">
    <source>
        <dbReference type="EMBL" id="MQN32559.1"/>
    </source>
</evidence>
<dbReference type="EMBL" id="VZCR01000076">
    <property type="protein sequence ID" value="MQN32559.1"/>
    <property type="molecule type" value="Genomic_DNA"/>
</dbReference>